<proteinExistence type="predicted"/>
<dbReference type="InterPro" id="IPR009030">
    <property type="entry name" value="Growth_fac_rcpt_cys_sf"/>
</dbReference>
<keyword evidence="2" id="KW-0812">Transmembrane</keyword>
<reference evidence="3 4" key="1">
    <citation type="journal article" date="2014" name="PLoS Genet.">
        <title>The Genome of Spironucleus salmonicida Highlights a Fish Pathogen Adapted to Fluctuating Environments.</title>
        <authorList>
            <person name="Xu F."/>
            <person name="Jerlstrom-Hultqvist J."/>
            <person name="Einarsson E."/>
            <person name="Astvaldsson A."/>
            <person name="Svard S.G."/>
            <person name="Andersson J.O."/>
        </authorList>
    </citation>
    <scope>NUCLEOTIDE SEQUENCE</scope>
    <source>
        <strain evidence="4">ATCC 50377</strain>
    </source>
</reference>
<dbReference type="Proteomes" id="UP000018208">
    <property type="component" value="Unassembled WGS sequence"/>
</dbReference>
<dbReference type="OrthoDB" id="19903at2759"/>
<dbReference type="EMBL" id="KI545948">
    <property type="protein sequence ID" value="EST49577.1"/>
    <property type="molecule type" value="Genomic_DNA"/>
</dbReference>
<feature type="compositionally biased region" description="Basic and acidic residues" evidence="1">
    <location>
        <begin position="227"/>
        <end position="237"/>
    </location>
</feature>
<gene>
    <name evidence="3" type="ORF">SS50377_10079</name>
    <name evidence="4" type="ORF">SS50377_28374</name>
</gene>
<evidence type="ECO:0000256" key="2">
    <source>
        <dbReference type="SAM" id="Phobius"/>
    </source>
</evidence>
<evidence type="ECO:0000313" key="3">
    <source>
        <dbReference type="EMBL" id="EST49577.1"/>
    </source>
</evidence>
<feature type="transmembrane region" description="Helical" evidence="2">
    <location>
        <begin position="268"/>
        <end position="292"/>
    </location>
</feature>
<evidence type="ECO:0000313" key="5">
    <source>
        <dbReference type="Proteomes" id="UP000018208"/>
    </source>
</evidence>
<dbReference type="VEuPathDB" id="GiardiaDB:SS50377_28374"/>
<dbReference type="EMBL" id="AUWU02000009">
    <property type="protein sequence ID" value="KAH0569429.1"/>
    <property type="molecule type" value="Genomic_DNA"/>
</dbReference>
<evidence type="ECO:0000313" key="4">
    <source>
        <dbReference type="EMBL" id="KAH0569429.1"/>
    </source>
</evidence>
<keyword evidence="2" id="KW-0472">Membrane</keyword>
<evidence type="ECO:0000256" key="1">
    <source>
        <dbReference type="SAM" id="MobiDB-lite"/>
    </source>
</evidence>
<feature type="region of interest" description="Disordered" evidence="1">
    <location>
        <begin position="224"/>
        <end position="262"/>
    </location>
</feature>
<name>V6LY47_9EUKA</name>
<accession>V6LY47</accession>
<dbReference type="SUPFAM" id="SSF57184">
    <property type="entry name" value="Growth factor receptor domain"/>
    <property type="match status" value="1"/>
</dbReference>
<reference evidence="4" key="2">
    <citation type="submission" date="2020-12" db="EMBL/GenBank/DDBJ databases">
        <title>New Spironucleus salmonicida genome in near-complete chromosomes.</title>
        <authorList>
            <person name="Xu F."/>
            <person name="Kurt Z."/>
            <person name="Jimenez-Gonzalez A."/>
            <person name="Astvaldsson A."/>
            <person name="Andersson J.O."/>
            <person name="Svard S.G."/>
        </authorList>
    </citation>
    <scope>NUCLEOTIDE SEQUENCE</scope>
    <source>
        <strain evidence="4">ATCC 50377</strain>
    </source>
</reference>
<keyword evidence="2" id="KW-1133">Transmembrane helix</keyword>
<keyword evidence="5" id="KW-1185">Reference proteome</keyword>
<protein>
    <submittedName>
        <fullName evidence="3">Cysteine-rich membrane protein 1</fullName>
    </submittedName>
</protein>
<dbReference type="AlphaFoldDB" id="V6LY47"/>
<sequence length="309" mass="32536">MVPIEQCNEYENRCRANYLCPSFSSEDTDCILCGQNSPTYVDCNCTDFTPTEECKICKDGACIECFNNLFVNNGKCSQIDPSLIQCATNKKCRYRDLGYCDSKTKTCAKCQEGCDICTSAEFCVQCKSGTAAPLTTTDGKCTATCTPSAGQYCNGSTATTCADGITSACKCQDVANCATCNDTDGGSSCGACLKNLKLDGGKCEVCKDGFEMLGKLCVALETAVEPEDPKPPVEPEKPNPPINPDPSVKPTDPEATEESKNTRLSSGAIVGIVLGVVAVAAVVGGGLAYYFVKKHKKAAGGSATQVQVE</sequence>
<organism evidence="3">
    <name type="scientific">Spironucleus salmonicida</name>
    <dbReference type="NCBI Taxonomy" id="348837"/>
    <lineage>
        <taxon>Eukaryota</taxon>
        <taxon>Metamonada</taxon>
        <taxon>Diplomonadida</taxon>
        <taxon>Hexamitidae</taxon>
        <taxon>Hexamitinae</taxon>
        <taxon>Spironucleus</taxon>
    </lineage>
</organism>